<dbReference type="Proteomes" id="UP000051820">
    <property type="component" value="Unassembled WGS sequence"/>
</dbReference>
<evidence type="ECO:0000313" key="1">
    <source>
        <dbReference type="EMBL" id="KRM09541.1"/>
    </source>
</evidence>
<gene>
    <name evidence="1" type="ORF">FD16_GL001770</name>
</gene>
<dbReference type="EMBL" id="AZGF01000040">
    <property type="protein sequence ID" value="KRM09541.1"/>
    <property type="molecule type" value="Genomic_DNA"/>
</dbReference>
<dbReference type="InterPro" id="IPR008767">
    <property type="entry name" value="Phage_SPP1_head-tail_adaptor"/>
</dbReference>
<organism evidence="1 2">
    <name type="scientific">Paucilactobacillus suebicus DSM 5007 = KCTC 3549</name>
    <dbReference type="NCBI Taxonomy" id="1423807"/>
    <lineage>
        <taxon>Bacteria</taxon>
        <taxon>Bacillati</taxon>
        <taxon>Bacillota</taxon>
        <taxon>Bacilli</taxon>
        <taxon>Lactobacillales</taxon>
        <taxon>Lactobacillaceae</taxon>
        <taxon>Paucilactobacillus</taxon>
    </lineage>
</organism>
<protein>
    <submittedName>
        <fullName evidence="1">Putative phage head-tail adaptor</fullName>
    </submittedName>
</protein>
<proteinExistence type="predicted"/>
<dbReference type="NCBIfam" id="TIGR01563">
    <property type="entry name" value="gp16_SPP1"/>
    <property type="match status" value="1"/>
</dbReference>
<comment type="caution">
    <text evidence="1">The sequence shown here is derived from an EMBL/GenBank/DDBJ whole genome shotgun (WGS) entry which is preliminary data.</text>
</comment>
<evidence type="ECO:0000313" key="2">
    <source>
        <dbReference type="Proteomes" id="UP000051820"/>
    </source>
</evidence>
<dbReference type="STRING" id="1423807.FD16_GL001770"/>
<name>A0A0R1VVZ1_9LACO</name>
<sequence>MQIAVQRLCKVVSFGTVDSVENDNTGDYYTKFVAQFSKHYADYQRTQTQNYQVNGTDLANTIIIVIRSTDKVDKALKAQFKNSEDVYDIVDISKGTTGKPIDYDLVTLKLQKGV</sequence>
<reference evidence="1 2" key="1">
    <citation type="journal article" date="2015" name="Genome Announc.">
        <title>Expanding the biotechnology potential of lactobacilli through comparative genomics of 213 strains and associated genera.</title>
        <authorList>
            <person name="Sun Z."/>
            <person name="Harris H.M."/>
            <person name="McCann A."/>
            <person name="Guo C."/>
            <person name="Argimon S."/>
            <person name="Zhang W."/>
            <person name="Yang X."/>
            <person name="Jeffery I.B."/>
            <person name="Cooney J.C."/>
            <person name="Kagawa T.F."/>
            <person name="Liu W."/>
            <person name="Song Y."/>
            <person name="Salvetti E."/>
            <person name="Wrobel A."/>
            <person name="Rasinkangas P."/>
            <person name="Parkhill J."/>
            <person name="Rea M.C."/>
            <person name="O'Sullivan O."/>
            <person name="Ritari J."/>
            <person name="Douillard F.P."/>
            <person name="Paul Ross R."/>
            <person name="Yang R."/>
            <person name="Briner A.E."/>
            <person name="Felis G.E."/>
            <person name="de Vos W.M."/>
            <person name="Barrangou R."/>
            <person name="Klaenhammer T.R."/>
            <person name="Caufield P.W."/>
            <person name="Cui Y."/>
            <person name="Zhang H."/>
            <person name="O'Toole P.W."/>
        </authorList>
    </citation>
    <scope>NUCLEOTIDE SEQUENCE [LARGE SCALE GENOMIC DNA]</scope>
    <source>
        <strain evidence="1 2">DSM 5007</strain>
    </source>
</reference>
<accession>A0A0R1VVZ1</accession>
<dbReference type="AlphaFoldDB" id="A0A0R1VVZ1"/>
<keyword evidence="2" id="KW-1185">Reference proteome</keyword>
<dbReference type="Pfam" id="PF05521">
    <property type="entry name" value="Phage_HCP"/>
    <property type="match status" value="1"/>
</dbReference>
<dbReference type="RefSeq" id="WP_010622294.1">
    <property type="nucleotide sequence ID" value="NZ_AZGF01000040.1"/>
</dbReference>